<organism evidence="3 4">
    <name type="scientific">Dictyocaulus viviparus</name>
    <name type="common">Bovine lungworm</name>
    <dbReference type="NCBI Taxonomy" id="29172"/>
    <lineage>
        <taxon>Eukaryota</taxon>
        <taxon>Metazoa</taxon>
        <taxon>Ecdysozoa</taxon>
        <taxon>Nematoda</taxon>
        <taxon>Chromadorea</taxon>
        <taxon>Rhabditida</taxon>
        <taxon>Rhabditina</taxon>
        <taxon>Rhabditomorpha</taxon>
        <taxon>Strongyloidea</taxon>
        <taxon>Metastrongylidae</taxon>
        <taxon>Dictyocaulus</taxon>
    </lineage>
</organism>
<evidence type="ECO:0000313" key="3">
    <source>
        <dbReference type="EMBL" id="KJH40680.1"/>
    </source>
</evidence>
<dbReference type="Proteomes" id="UP000053766">
    <property type="component" value="Unassembled WGS sequence"/>
</dbReference>
<protein>
    <submittedName>
        <fullName evidence="3">RNB-like protein</fullName>
    </submittedName>
</protein>
<dbReference type="Pfam" id="PF00773">
    <property type="entry name" value="RNB"/>
    <property type="match status" value="2"/>
</dbReference>
<feature type="compositionally biased region" description="Polar residues" evidence="1">
    <location>
        <begin position="1"/>
        <end position="10"/>
    </location>
</feature>
<dbReference type="GO" id="GO:0006402">
    <property type="term" value="P:mRNA catabolic process"/>
    <property type="evidence" value="ECO:0007669"/>
    <property type="project" value="TreeGrafter"/>
</dbReference>
<dbReference type="InterPro" id="IPR050180">
    <property type="entry name" value="RNR_Ribonuclease"/>
</dbReference>
<feature type="domain" description="RNB" evidence="2">
    <location>
        <begin position="302"/>
        <end position="505"/>
    </location>
</feature>
<dbReference type="SMART" id="SM00955">
    <property type="entry name" value="RNB"/>
    <property type="match status" value="1"/>
</dbReference>
<dbReference type="InterPro" id="IPR038763">
    <property type="entry name" value="DHH_sf"/>
</dbReference>
<gene>
    <name evidence="3" type="ORF">DICVIV_13366</name>
</gene>
<reference evidence="4" key="2">
    <citation type="journal article" date="2016" name="Sci. Rep.">
        <title>Dictyocaulus viviparus genome, variome and transcriptome elucidate lungworm biology and support future intervention.</title>
        <authorList>
            <person name="McNulty S.N."/>
            <person name="Strube C."/>
            <person name="Rosa B.A."/>
            <person name="Martin J.C."/>
            <person name="Tyagi R."/>
            <person name="Choi Y.J."/>
            <person name="Wang Q."/>
            <person name="Hallsworth Pepin K."/>
            <person name="Zhang X."/>
            <person name="Ozersky P."/>
            <person name="Wilson R.K."/>
            <person name="Sternberg P.W."/>
            <person name="Gasser R.B."/>
            <person name="Mitreva M."/>
        </authorList>
    </citation>
    <scope>NUCLEOTIDE SEQUENCE [LARGE SCALE GENOMIC DNA]</scope>
    <source>
        <strain evidence="4">HannoverDv2000</strain>
    </source>
</reference>
<dbReference type="PANTHER" id="PTHR23355">
    <property type="entry name" value="RIBONUCLEASE"/>
    <property type="match status" value="1"/>
</dbReference>
<proteinExistence type="predicted"/>
<dbReference type="InterPro" id="IPR012340">
    <property type="entry name" value="NA-bd_OB-fold"/>
</dbReference>
<evidence type="ECO:0000256" key="1">
    <source>
        <dbReference type="SAM" id="MobiDB-lite"/>
    </source>
</evidence>
<sequence>MERSVIQSAATAPVSPDGEDGNKYINHGQYIEDAVFETHENARIVTDTGRFLHTSTSPSTLLIASKLLETGFNCSEVHNAIYLRSLKEHKLMSYVINRIKITPYGCAYAILPKNIHRRFNIHGAPLSMIHALNNIQGVQWDPRGTCFFVGPGFGNLQEVEKSWFCEDLTNYHELFCALSNMIVKQDQISLSQEAAIIEISEHTKTKFVGTLLVDRNKPLGYELGDLNGLRDGDKIYVEIDQFFPTYVKAKVLKMIGNYHDHSAEVESFLIENGVALTFLNTVIEESEKIYADCLEDQDSSQNWPKINLPFTTIDPKTAMDYDDAIYVKKNPDSSYRLAVAIAAVSDYINVLRNGDAQFTYETGLFRCYHLVYRIIFAHQTKMQPKKSTLRTCKLMIKAVWLRTIQNYRRCTYREINDSINQDFKIRWNILDATIAELVRDAFELSSVLELNNSKRGLISFDLPEVKPYYDAALDEVKVVIKIQGTAEKMIENFMVATNEADPRQGAL</sequence>
<reference evidence="3 4" key="1">
    <citation type="submission" date="2013-11" db="EMBL/GenBank/DDBJ databases">
        <title>Draft genome of the bovine lungworm Dictyocaulus viviparus.</title>
        <authorList>
            <person name="Mitreva M."/>
        </authorList>
    </citation>
    <scope>NUCLEOTIDE SEQUENCE [LARGE SCALE GENOMIC DNA]</scope>
    <source>
        <strain evidence="3 4">HannoverDv2000</strain>
    </source>
</reference>
<dbReference type="EMBL" id="KN717053">
    <property type="protein sequence ID" value="KJH40680.1"/>
    <property type="molecule type" value="Genomic_DNA"/>
</dbReference>
<dbReference type="GO" id="GO:0003723">
    <property type="term" value="F:RNA binding"/>
    <property type="evidence" value="ECO:0007669"/>
    <property type="project" value="InterPro"/>
</dbReference>
<dbReference type="PANTHER" id="PTHR23355:SF9">
    <property type="entry name" value="DIS3-LIKE EXONUCLEASE 2"/>
    <property type="match status" value="1"/>
</dbReference>
<name>A0A0D8X806_DICVI</name>
<dbReference type="OrthoDB" id="372421at2759"/>
<dbReference type="GO" id="GO:0004540">
    <property type="term" value="F:RNA nuclease activity"/>
    <property type="evidence" value="ECO:0007669"/>
    <property type="project" value="InterPro"/>
</dbReference>
<evidence type="ECO:0000313" key="4">
    <source>
        <dbReference type="Proteomes" id="UP000053766"/>
    </source>
</evidence>
<dbReference type="SUPFAM" id="SSF50249">
    <property type="entry name" value="Nucleic acid-binding proteins"/>
    <property type="match status" value="2"/>
</dbReference>
<dbReference type="AlphaFoldDB" id="A0A0D8X806"/>
<accession>A0A0D8X806</accession>
<keyword evidence="4" id="KW-1185">Reference proteome</keyword>
<evidence type="ECO:0000259" key="2">
    <source>
        <dbReference type="SMART" id="SM00955"/>
    </source>
</evidence>
<feature type="region of interest" description="Disordered" evidence="1">
    <location>
        <begin position="1"/>
        <end position="21"/>
    </location>
</feature>
<dbReference type="Gene3D" id="3.90.1640.10">
    <property type="entry name" value="inorganic pyrophosphatase (n-terminal core)"/>
    <property type="match status" value="1"/>
</dbReference>
<dbReference type="InterPro" id="IPR001900">
    <property type="entry name" value="RNase_II/R"/>
</dbReference>
<dbReference type="SUPFAM" id="SSF64182">
    <property type="entry name" value="DHH phosphoesterases"/>
    <property type="match status" value="1"/>
</dbReference>